<dbReference type="OrthoDB" id="5122891at2759"/>
<dbReference type="InterPro" id="IPR010730">
    <property type="entry name" value="HET"/>
</dbReference>
<name>A0A0D0ECK2_9AGAM</name>
<dbReference type="PANTHER" id="PTHR10622">
    <property type="entry name" value="HET DOMAIN-CONTAINING PROTEIN"/>
    <property type="match status" value="1"/>
</dbReference>
<gene>
    <name evidence="2" type="ORF">PAXRUDRAFT_30465</name>
</gene>
<feature type="domain" description="Heterokaryon incompatibility" evidence="1">
    <location>
        <begin position="41"/>
        <end position="132"/>
    </location>
</feature>
<dbReference type="InParanoid" id="A0A0D0ECK2"/>
<keyword evidence="3" id="KW-1185">Reference proteome</keyword>
<dbReference type="HOGENOM" id="CLU_000288_138_0_1"/>
<evidence type="ECO:0000313" key="2">
    <source>
        <dbReference type="EMBL" id="KIK99515.1"/>
    </source>
</evidence>
<reference evidence="3" key="2">
    <citation type="submission" date="2015-01" db="EMBL/GenBank/DDBJ databases">
        <title>Evolutionary Origins and Diversification of the Mycorrhizal Mutualists.</title>
        <authorList>
            <consortium name="DOE Joint Genome Institute"/>
            <consortium name="Mycorrhizal Genomics Consortium"/>
            <person name="Kohler A."/>
            <person name="Kuo A."/>
            <person name="Nagy L.G."/>
            <person name="Floudas D."/>
            <person name="Copeland A."/>
            <person name="Barry K.W."/>
            <person name="Cichocki N."/>
            <person name="Veneault-Fourrey C."/>
            <person name="LaButti K."/>
            <person name="Lindquist E.A."/>
            <person name="Lipzen A."/>
            <person name="Lundell T."/>
            <person name="Morin E."/>
            <person name="Murat C."/>
            <person name="Riley R."/>
            <person name="Ohm R."/>
            <person name="Sun H."/>
            <person name="Tunlid A."/>
            <person name="Henrissat B."/>
            <person name="Grigoriev I.V."/>
            <person name="Hibbett D.S."/>
            <person name="Martin F."/>
        </authorList>
    </citation>
    <scope>NUCLEOTIDE SEQUENCE [LARGE SCALE GENOMIC DNA]</scope>
    <source>
        <strain evidence="3">Ve08.2h10</strain>
    </source>
</reference>
<dbReference type="STRING" id="930991.A0A0D0ECK2"/>
<dbReference type="Proteomes" id="UP000054538">
    <property type="component" value="Unassembled WGS sequence"/>
</dbReference>
<sequence length="272" mass="31482">MEWQILVRRDSKRCRVGYYVGFPVHCHSIRSRGYVRNVSKYVILSHRWDIGEPDFYEMYSKRYGVKPMPDGPGYEKLPQFCEKTRDDYDRAYVWSDTCCINKESSTELEEAIRSMYRWYKNAYVCIVHLAQASFINDFANEPWFKRGWTLQELLAPRRMRLFGKDLTGKDIYVGHLRNSPLQSISISEKMRWASRRQTTRVEDVAYSLLGIFDVSMPIAYGEGGKAFHSLLVAVAQSSTDNTLSAWAGEPSAHSSLCSTFIASMPWNIDSGW</sequence>
<dbReference type="Pfam" id="PF06985">
    <property type="entry name" value="HET"/>
    <property type="match status" value="1"/>
</dbReference>
<dbReference type="PANTHER" id="PTHR10622:SF10">
    <property type="entry name" value="HET DOMAIN-CONTAINING PROTEIN"/>
    <property type="match status" value="1"/>
</dbReference>
<reference evidence="2 3" key="1">
    <citation type="submission" date="2014-04" db="EMBL/GenBank/DDBJ databases">
        <authorList>
            <consortium name="DOE Joint Genome Institute"/>
            <person name="Kuo A."/>
            <person name="Kohler A."/>
            <person name="Jargeat P."/>
            <person name="Nagy L.G."/>
            <person name="Floudas D."/>
            <person name="Copeland A."/>
            <person name="Barry K.W."/>
            <person name="Cichocki N."/>
            <person name="Veneault-Fourrey C."/>
            <person name="LaButti K."/>
            <person name="Lindquist E.A."/>
            <person name="Lipzen A."/>
            <person name="Lundell T."/>
            <person name="Morin E."/>
            <person name="Murat C."/>
            <person name="Sun H."/>
            <person name="Tunlid A."/>
            <person name="Henrissat B."/>
            <person name="Grigoriev I.V."/>
            <person name="Hibbett D.S."/>
            <person name="Martin F."/>
            <person name="Nordberg H.P."/>
            <person name="Cantor M.N."/>
            <person name="Hua S.X."/>
        </authorList>
    </citation>
    <scope>NUCLEOTIDE SEQUENCE [LARGE SCALE GENOMIC DNA]</scope>
    <source>
        <strain evidence="2 3">Ve08.2h10</strain>
    </source>
</reference>
<evidence type="ECO:0000313" key="3">
    <source>
        <dbReference type="Proteomes" id="UP000054538"/>
    </source>
</evidence>
<accession>A0A0D0ECK2</accession>
<protein>
    <recommendedName>
        <fullName evidence="1">Heterokaryon incompatibility domain-containing protein</fullName>
    </recommendedName>
</protein>
<organism evidence="2 3">
    <name type="scientific">Paxillus rubicundulus Ve08.2h10</name>
    <dbReference type="NCBI Taxonomy" id="930991"/>
    <lineage>
        <taxon>Eukaryota</taxon>
        <taxon>Fungi</taxon>
        <taxon>Dikarya</taxon>
        <taxon>Basidiomycota</taxon>
        <taxon>Agaricomycotina</taxon>
        <taxon>Agaricomycetes</taxon>
        <taxon>Agaricomycetidae</taxon>
        <taxon>Boletales</taxon>
        <taxon>Paxilineae</taxon>
        <taxon>Paxillaceae</taxon>
        <taxon>Paxillus</taxon>
    </lineage>
</organism>
<dbReference type="AlphaFoldDB" id="A0A0D0ECK2"/>
<evidence type="ECO:0000259" key="1">
    <source>
        <dbReference type="Pfam" id="PF06985"/>
    </source>
</evidence>
<dbReference type="EMBL" id="KN824857">
    <property type="protein sequence ID" value="KIK99515.1"/>
    <property type="molecule type" value="Genomic_DNA"/>
</dbReference>
<proteinExistence type="predicted"/>